<evidence type="ECO:0000259" key="1">
    <source>
        <dbReference type="PROSITE" id="PS51746"/>
    </source>
</evidence>
<dbReference type="PANTHER" id="PTHR13832">
    <property type="entry name" value="PROTEIN PHOSPHATASE 2C"/>
    <property type="match status" value="1"/>
</dbReference>
<dbReference type="CDD" id="cd00143">
    <property type="entry name" value="PP2Cc"/>
    <property type="match status" value="1"/>
</dbReference>
<organism evidence="2 3">
    <name type="scientific">Verruconis gallopava</name>
    <dbReference type="NCBI Taxonomy" id="253628"/>
    <lineage>
        <taxon>Eukaryota</taxon>
        <taxon>Fungi</taxon>
        <taxon>Dikarya</taxon>
        <taxon>Ascomycota</taxon>
        <taxon>Pezizomycotina</taxon>
        <taxon>Dothideomycetes</taxon>
        <taxon>Pleosporomycetidae</taxon>
        <taxon>Venturiales</taxon>
        <taxon>Sympoventuriaceae</taxon>
        <taxon>Verruconis</taxon>
    </lineage>
</organism>
<name>A0A0D2A7R3_9PEZI</name>
<dbReference type="VEuPathDB" id="FungiDB:PV09_06035"/>
<sequence length="516" mass="57017">MFARITLRPTSLVWSVFKPPVCRQISRRSISPGSDTKLAPGLLLVSSLLAGALVFAVTQQNSRLDALPSSTEEIVQRRDEQRIIQDSYAKHMNDLRASELRGKVYTASGHVIRFHGVQHASNSPCEDEIVHGIAESRGPQKWAYWAVFDGHAGGATSKLLKSTLITEVARDLTKIASDVCINDSIKSTFKRIDDQIMQRALDVLRSGKADSKASKDILSQAYAGSCALIAMLDPSQSKLRVAVTGDSRAVLGRYSESQGIYTAIPMSVDQNGKNPAEKLRIERDHPGEENVISPRSGRILGLAISRAFGDSRWKWSEEDSLLANEKFNGPRLRGLGPPGSVKTPPYLTAEPEIEEVALKMGDDEPNADFLIMATDGFWDHVRAEDAVTCVAEWVKHQAYNAKHYQAPAPGIMDGSDRRLLGAFGKNSPIEWPLKKGSDLWPDWAVTPEDFVYEEHNAATHLVQNAFGGRRRGLFCGAMAEVYPLSRHARDDISVYVIFFGKVHGKRIFDEPSLRIL</sequence>
<dbReference type="Proteomes" id="UP000053259">
    <property type="component" value="Unassembled WGS sequence"/>
</dbReference>
<keyword evidence="3" id="KW-1185">Reference proteome</keyword>
<dbReference type="GO" id="GO:0005739">
    <property type="term" value="C:mitochondrion"/>
    <property type="evidence" value="ECO:0007669"/>
    <property type="project" value="TreeGrafter"/>
</dbReference>
<dbReference type="AlphaFoldDB" id="A0A0D2A7R3"/>
<dbReference type="SUPFAM" id="SSF81606">
    <property type="entry name" value="PP2C-like"/>
    <property type="match status" value="1"/>
</dbReference>
<feature type="domain" description="PPM-type phosphatase" evidence="1">
    <location>
        <begin position="111"/>
        <end position="499"/>
    </location>
</feature>
<evidence type="ECO:0000313" key="2">
    <source>
        <dbReference type="EMBL" id="KIW02585.1"/>
    </source>
</evidence>
<dbReference type="InterPro" id="IPR001932">
    <property type="entry name" value="PPM-type_phosphatase-like_dom"/>
</dbReference>
<gene>
    <name evidence="2" type="ORF">PV09_06035</name>
</gene>
<dbReference type="PANTHER" id="PTHR13832:SF792">
    <property type="entry name" value="GM14286P"/>
    <property type="match status" value="1"/>
</dbReference>
<dbReference type="SMART" id="SM00332">
    <property type="entry name" value="PP2Cc"/>
    <property type="match status" value="1"/>
</dbReference>
<dbReference type="GO" id="GO:0004741">
    <property type="term" value="F:[pyruvate dehydrogenase (acetyl-transferring)]-phosphatase activity"/>
    <property type="evidence" value="ECO:0007669"/>
    <property type="project" value="TreeGrafter"/>
</dbReference>
<dbReference type="InterPro" id="IPR036457">
    <property type="entry name" value="PPM-type-like_dom_sf"/>
</dbReference>
<proteinExistence type="predicted"/>
<dbReference type="RefSeq" id="XP_016212454.1">
    <property type="nucleotide sequence ID" value="XM_016359618.1"/>
</dbReference>
<reference evidence="2 3" key="1">
    <citation type="submission" date="2015-01" db="EMBL/GenBank/DDBJ databases">
        <title>The Genome Sequence of Ochroconis gallopava CBS43764.</title>
        <authorList>
            <consortium name="The Broad Institute Genomics Platform"/>
            <person name="Cuomo C."/>
            <person name="de Hoog S."/>
            <person name="Gorbushina A."/>
            <person name="Stielow B."/>
            <person name="Teixiera M."/>
            <person name="Abouelleil A."/>
            <person name="Chapman S.B."/>
            <person name="Priest M."/>
            <person name="Young S.K."/>
            <person name="Wortman J."/>
            <person name="Nusbaum C."/>
            <person name="Birren B."/>
        </authorList>
    </citation>
    <scope>NUCLEOTIDE SEQUENCE [LARGE SCALE GENOMIC DNA]</scope>
    <source>
        <strain evidence="2 3">CBS 43764</strain>
    </source>
</reference>
<dbReference type="PROSITE" id="PS51746">
    <property type="entry name" value="PPM_2"/>
    <property type="match status" value="1"/>
</dbReference>
<dbReference type="InterPro" id="IPR015655">
    <property type="entry name" value="PP2C"/>
</dbReference>
<protein>
    <recommendedName>
        <fullName evidence="1">PPM-type phosphatase domain-containing protein</fullName>
    </recommendedName>
</protein>
<dbReference type="HOGENOM" id="CLU_021928_1_1_1"/>
<dbReference type="InParanoid" id="A0A0D2A7R3"/>
<dbReference type="STRING" id="253628.A0A0D2A7R3"/>
<accession>A0A0D2A7R3</accession>
<dbReference type="OrthoDB" id="420076at2759"/>
<dbReference type="EMBL" id="KN847548">
    <property type="protein sequence ID" value="KIW02585.1"/>
    <property type="molecule type" value="Genomic_DNA"/>
</dbReference>
<evidence type="ECO:0000313" key="3">
    <source>
        <dbReference type="Proteomes" id="UP000053259"/>
    </source>
</evidence>
<dbReference type="GeneID" id="27314008"/>
<dbReference type="Gene3D" id="3.60.40.10">
    <property type="entry name" value="PPM-type phosphatase domain"/>
    <property type="match status" value="1"/>
</dbReference>
<dbReference type="Pfam" id="PF00481">
    <property type="entry name" value="PP2C"/>
    <property type="match status" value="1"/>
</dbReference>